<feature type="compositionally biased region" description="Basic and acidic residues" evidence="1">
    <location>
        <begin position="18"/>
        <end position="27"/>
    </location>
</feature>
<accession>A0ABT2AP15</accession>
<feature type="region of interest" description="Disordered" evidence="1">
    <location>
        <begin position="18"/>
        <end position="47"/>
    </location>
</feature>
<name>A0ABT2AP15_9BURK</name>
<comment type="caution">
    <text evidence="2">The sequence shown here is derived from an EMBL/GenBank/DDBJ whole genome shotgun (WGS) entry which is preliminary data.</text>
</comment>
<feature type="compositionally biased region" description="Basic and acidic residues" evidence="1">
    <location>
        <begin position="34"/>
        <end position="47"/>
    </location>
</feature>
<organism evidence="2 3">
    <name type="scientific">Massilia agri</name>
    <dbReference type="NCBI Taxonomy" id="1886785"/>
    <lineage>
        <taxon>Bacteria</taxon>
        <taxon>Pseudomonadati</taxon>
        <taxon>Pseudomonadota</taxon>
        <taxon>Betaproteobacteria</taxon>
        <taxon>Burkholderiales</taxon>
        <taxon>Oxalobacteraceae</taxon>
        <taxon>Telluria group</taxon>
        <taxon>Massilia</taxon>
    </lineage>
</organism>
<dbReference type="InterPro" id="IPR018636">
    <property type="entry name" value="DUF2058"/>
</dbReference>
<keyword evidence="3" id="KW-1185">Reference proteome</keyword>
<evidence type="ECO:0000313" key="2">
    <source>
        <dbReference type="EMBL" id="MCS0597986.1"/>
    </source>
</evidence>
<proteinExistence type="predicted"/>
<dbReference type="RefSeq" id="WP_258829004.1">
    <property type="nucleotide sequence ID" value="NZ_JANUHA010000012.1"/>
</dbReference>
<dbReference type="Pfam" id="PF09831">
    <property type="entry name" value="DUF2058"/>
    <property type="match status" value="1"/>
</dbReference>
<sequence length="186" mass="20879">MVSLQEQLLKAGLVDKKKVQKVNQDKSKQKKIERRTGAESVNESREAALEMQRKNAERARELNAQRDAQAAQKAVRAQIAQLVQVNRQPRAGSGKGGKGDIAYNFTHGSKIERIYVSEQVQQHLVAGRLVIVFLNGNYELVPKVIGEKIAERDPASVIQVKRSEAAPQTEEEDPYADFKIPDDFTW</sequence>
<gene>
    <name evidence="2" type="ORF">NX780_16685</name>
</gene>
<dbReference type="EMBL" id="JANUHA010000012">
    <property type="protein sequence ID" value="MCS0597986.1"/>
    <property type="molecule type" value="Genomic_DNA"/>
</dbReference>
<protein>
    <submittedName>
        <fullName evidence="2">DUF2058 domain-containing protein</fullName>
    </submittedName>
</protein>
<evidence type="ECO:0000313" key="3">
    <source>
        <dbReference type="Proteomes" id="UP001206572"/>
    </source>
</evidence>
<dbReference type="Proteomes" id="UP001206572">
    <property type="component" value="Unassembled WGS sequence"/>
</dbReference>
<evidence type="ECO:0000256" key="1">
    <source>
        <dbReference type="SAM" id="MobiDB-lite"/>
    </source>
</evidence>
<reference evidence="2 3" key="1">
    <citation type="submission" date="2022-08" db="EMBL/GenBank/DDBJ databases">
        <title>Reclassification of Massilia species as members of the genera Telluria, Duganella, Pseudoduganella, Mokoshia gen. nov. and Zemynaea gen. nov. using orthogonal and non-orthogonal genome-based approaches.</title>
        <authorList>
            <person name="Bowman J.P."/>
        </authorList>
    </citation>
    <scope>NUCLEOTIDE SEQUENCE [LARGE SCALE GENOMIC DNA]</scope>
    <source>
        <strain evidence="2 3">JCM 31661</strain>
    </source>
</reference>